<gene>
    <name evidence="1" type="ORF">FA95DRAFT_121345</name>
</gene>
<proteinExistence type="predicted"/>
<dbReference type="EMBL" id="MU275950">
    <property type="protein sequence ID" value="KAI0045473.1"/>
    <property type="molecule type" value="Genomic_DNA"/>
</dbReference>
<protein>
    <submittedName>
        <fullName evidence="1">Uncharacterized protein</fullName>
    </submittedName>
</protein>
<reference evidence="1" key="2">
    <citation type="journal article" date="2022" name="New Phytol.">
        <title>Evolutionary transition to the ectomycorrhizal habit in the genomes of a hyperdiverse lineage of mushroom-forming fungi.</title>
        <authorList>
            <person name="Looney B."/>
            <person name="Miyauchi S."/>
            <person name="Morin E."/>
            <person name="Drula E."/>
            <person name="Courty P.E."/>
            <person name="Kohler A."/>
            <person name="Kuo A."/>
            <person name="LaButti K."/>
            <person name="Pangilinan J."/>
            <person name="Lipzen A."/>
            <person name="Riley R."/>
            <person name="Andreopoulos W."/>
            <person name="He G."/>
            <person name="Johnson J."/>
            <person name="Nolan M."/>
            <person name="Tritt A."/>
            <person name="Barry K.W."/>
            <person name="Grigoriev I.V."/>
            <person name="Nagy L.G."/>
            <person name="Hibbett D."/>
            <person name="Henrissat B."/>
            <person name="Matheny P.B."/>
            <person name="Labbe J."/>
            <person name="Martin F.M."/>
        </authorList>
    </citation>
    <scope>NUCLEOTIDE SEQUENCE</scope>
    <source>
        <strain evidence="1">FP105234-sp</strain>
    </source>
</reference>
<accession>A0ACB8RPP7</accession>
<evidence type="ECO:0000313" key="1">
    <source>
        <dbReference type="EMBL" id="KAI0045473.1"/>
    </source>
</evidence>
<evidence type="ECO:0000313" key="2">
    <source>
        <dbReference type="Proteomes" id="UP000814033"/>
    </source>
</evidence>
<organism evidence="1 2">
    <name type="scientific">Auriscalpium vulgare</name>
    <dbReference type="NCBI Taxonomy" id="40419"/>
    <lineage>
        <taxon>Eukaryota</taxon>
        <taxon>Fungi</taxon>
        <taxon>Dikarya</taxon>
        <taxon>Basidiomycota</taxon>
        <taxon>Agaricomycotina</taxon>
        <taxon>Agaricomycetes</taxon>
        <taxon>Russulales</taxon>
        <taxon>Auriscalpiaceae</taxon>
        <taxon>Auriscalpium</taxon>
    </lineage>
</organism>
<keyword evidence="2" id="KW-1185">Reference proteome</keyword>
<dbReference type="Proteomes" id="UP000814033">
    <property type="component" value="Unassembled WGS sequence"/>
</dbReference>
<reference evidence="1" key="1">
    <citation type="submission" date="2021-02" db="EMBL/GenBank/DDBJ databases">
        <authorList>
            <consortium name="DOE Joint Genome Institute"/>
            <person name="Ahrendt S."/>
            <person name="Looney B.P."/>
            <person name="Miyauchi S."/>
            <person name="Morin E."/>
            <person name="Drula E."/>
            <person name="Courty P.E."/>
            <person name="Chicoki N."/>
            <person name="Fauchery L."/>
            <person name="Kohler A."/>
            <person name="Kuo A."/>
            <person name="Labutti K."/>
            <person name="Pangilinan J."/>
            <person name="Lipzen A."/>
            <person name="Riley R."/>
            <person name="Andreopoulos W."/>
            <person name="He G."/>
            <person name="Johnson J."/>
            <person name="Barry K.W."/>
            <person name="Grigoriev I.V."/>
            <person name="Nagy L."/>
            <person name="Hibbett D."/>
            <person name="Henrissat B."/>
            <person name="Matheny P.B."/>
            <person name="Labbe J."/>
            <person name="Martin F."/>
        </authorList>
    </citation>
    <scope>NUCLEOTIDE SEQUENCE</scope>
    <source>
        <strain evidence="1">FP105234-sp</strain>
    </source>
</reference>
<name>A0ACB8RPP7_9AGAM</name>
<comment type="caution">
    <text evidence="1">The sequence shown here is derived from an EMBL/GenBank/DDBJ whole genome shotgun (WGS) entry which is preliminary data.</text>
</comment>
<sequence length="159" mass="17743">MHTWRAIPDVHLIGVRTRLVGTRCLRSVAVLYGAGAGWTNEHGSSTADEGDFVQFVESAGRALWGLRQYLPCALAQSIGLLFMSNFIFLTFTTRPPYVRQFLSGSSSANLCIWAHTPGIATHTPRSPFIRLVLRSSAYRNDWYMYLVCSRTQTTVKGGR</sequence>